<gene>
    <name evidence="2" type="ordered locus">Sterm_0030</name>
</gene>
<dbReference type="HOGENOM" id="CLU_122713_0_0_0"/>
<reference evidence="3" key="1">
    <citation type="submission" date="2009-09" db="EMBL/GenBank/DDBJ databases">
        <title>The complete chromosome of Sebaldella termitidis ATCC 33386.</title>
        <authorList>
            <consortium name="US DOE Joint Genome Institute (JGI-PGF)"/>
            <person name="Lucas S."/>
            <person name="Copeland A."/>
            <person name="Lapidus A."/>
            <person name="Glavina del Rio T."/>
            <person name="Dalin E."/>
            <person name="Tice H."/>
            <person name="Bruce D."/>
            <person name="Goodwin L."/>
            <person name="Pitluck S."/>
            <person name="Kyrpides N."/>
            <person name="Mavromatis K."/>
            <person name="Ivanova N."/>
            <person name="Mikhailova N."/>
            <person name="Sims D."/>
            <person name="Meincke L."/>
            <person name="Brettin T."/>
            <person name="Detter J.C."/>
            <person name="Han C."/>
            <person name="Larimer F."/>
            <person name="Land M."/>
            <person name="Hauser L."/>
            <person name="Markowitz V."/>
            <person name="Cheng J.F."/>
            <person name="Hugenholtz P."/>
            <person name="Woyke T."/>
            <person name="Wu D."/>
            <person name="Eisen J.A."/>
        </authorList>
    </citation>
    <scope>NUCLEOTIDE SEQUENCE [LARGE SCALE GENOMIC DNA]</scope>
    <source>
        <strain evidence="3">ATCC 33386 / NCTC 11300</strain>
    </source>
</reference>
<feature type="transmembrane region" description="Helical" evidence="1">
    <location>
        <begin position="36"/>
        <end position="57"/>
    </location>
</feature>
<dbReference type="STRING" id="526218.Sterm_0030"/>
<evidence type="ECO:0000313" key="3">
    <source>
        <dbReference type="Proteomes" id="UP000000845"/>
    </source>
</evidence>
<accession>D1AIV6</accession>
<feature type="transmembrane region" description="Helical" evidence="1">
    <location>
        <begin position="12"/>
        <end position="30"/>
    </location>
</feature>
<name>D1AIV6_SEBTE</name>
<dbReference type="RefSeq" id="WP_012859518.1">
    <property type="nucleotide sequence ID" value="NC_013517.1"/>
</dbReference>
<sequence>MTYKYNKKKYFITVTLTSIFIVFLLIYAVIKNIFNFNINIYTFIILASCYELFNIYIAGVKPLEIELDSHKLVLRGYHKEDVYEIKDLKYMMTKELANKRLYLRINKYSLLKGRYWLDTKSYENSENLYLNIMELERLICPNQLKYNHRSRRVKENR</sequence>
<evidence type="ECO:0000256" key="1">
    <source>
        <dbReference type="SAM" id="Phobius"/>
    </source>
</evidence>
<keyword evidence="1" id="KW-1133">Transmembrane helix</keyword>
<dbReference type="EMBL" id="CP001739">
    <property type="protein sequence ID" value="ACZ06918.1"/>
    <property type="molecule type" value="Genomic_DNA"/>
</dbReference>
<keyword evidence="1" id="KW-0472">Membrane</keyword>
<evidence type="ECO:0000313" key="2">
    <source>
        <dbReference type="EMBL" id="ACZ06918.1"/>
    </source>
</evidence>
<dbReference type="KEGG" id="str:Sterm_0030"/>
<keyword evidence="1" id="KW-0812">Transmembrane</keyword>
<dbReference type="eggNOG" id="ENOG5032Y5F">
    <property type="taxonomic scope" value="Bacteria"/>
</dbReference>
<protein>
    <submittedName>
        <fullName evidence="2">Uncharacterized protein</fullName>
    </submittedName>
</protein>
<organism evidence="2 3">
    <name type="scientific">Sebaldella termitidis (strain ATCC 33386 / NCTC 11300)</name>
    <dbReference type="NCBI Taxonomy" id="526218"/>
    <lineage>
        <taxon>Bacteria</taxon>
        <taxon>Fusobacteriati</taxon>
        <taxon>Fusobacteriota</taxon>
        <taxon>Fusobacteriia</taxon>
        <taxon>Fusobacteriales</taxon>
        <taxon>Leptotrichiaceae</taxon>
        <taxon>Sebaldella</taxon>
    </lineage>
</organism>
<proteinExistence type="predicted"/>
<reference evidence="2 3" key="2">
    <citation type="journal article" date="2010" name="Stand. Genomic Sci.">
        <title>Complete genome sequence of Sebaldella termitidis type strain (NCTC 11300).</title>
        <authorList>
            <person name="Harmon-Smith M."/>
            <person name="Celia L."/>
            <person name="Chertkov O."/>
            <person name="Lapidus A."/>
            <person name="Copeland A."/>
            <person name="Glavina Del Rio T."/>
            <person name="Nolan M."/>
            <person name="Lucas S."/>
            <person name="Tice H."/>
            <person name="Cheng J.F."/>
            <person name="Han C."/>
            <person name="Detter J.C."/>
            <person name="Bruce D."/>
            <person name="Goodwin L."/>
            <person name="Pitluck S."/>
            <person name="Pati A."/>
            <person name="Liolios K."/>
            <person name="Ivanova N."/>
            <person name="Mavromatis K."/>
            <person name="Mikhailova N."/>
            <person name="Chen A."/>
            <person name="Palaniappan K."/>
            <person name="Land M."/>
            <person name="Hauser L."/>
            <person name="Chang Y.J."/>
            <person name="Jeffries C.D."/>
            <person name="Brettin T."/>
            <person name="Goker M."/>
            <person name="Beck B."/>
            <person name="Bristow J."/>
            <person name="Eisen J.A."/>
            <person name="Markowitz V."/>
            <person name="Hugenholtz P."/>
            <person name="Kyrpides N.C."/>
            <person name="Klenk H.P."/>
            <person name="Chen F."/>
        </authorList>
    </citation>
    <scope>NUCLEOTIDE SEQUENCE [LARGE SCALE GENOMIC DNA]</scope>
    <source>
        <strain evidence="3">ATCC 33386 / NCTC 11300</strain>
    </source>
</reference>
<keyword evidence="3" id="KW-1185">Reference proteome</keyword>
<dbReference type="AlphaFoldDB" id="D1AIV6"/>
<dbReference type="Proteomes" id="UP000000845">
    <property type="component" value="Chromosome"/>
</dbReference>